<evidence type="ECO:0000256" key="2">
    <source>
        <dbReference type="SAM" id="SignalP"/>
    </source>
</evidence>
<evidence type="ECO:0000313" key="5">
    <source>
        <dbReference type="Proteomes" id="UP000808388"/>
    </source>
</evidence>
<accession>A0A9D6LTR5</accession>
<keyword evidence="1" id="KW-0472">Membrane</keyword>
<sequence length="317" mass="33243">MKKLLILISALGLLVPLVSLAAEFYSGDQYLLPKGASVNSNLYIAGGTLNIEGNINGDLTAAGGNVNVNGNVAKSAMLAGGTINISGNVGDSLRVAGGEVTIAGQVKGDVLAAGGRVKILPGAVIGGDLLLAGGDIQNQGVVHGTVKQYTRKPGENHAGGLLGVIGFWWVMKTLMGIVLAFLVWYFFGPWVSQVVHAAETNFGKEILRGLLGLIGIPILVVVAFVTIIGIPIGVIGLLLYIVTIVVSSAVAAILLGRYVSLWYKKGESHISWQTIVIGVLLYQILKIIPFIGWLVVAVVFLATFGSIISAPYRRFFP</sequence>
<feature type="domain" description="DUF8173" evidence="3">
    <location>
        <begin position="178"/>
        <end position="307"/>
    </location>
</feature>
<dbReference type="Proteomes" id="UP000808388">
    <property type="component" value="Unassembled WGS sequence"/>
</dbReference>
<gene>
    <name evidence="4" type="ORF">HY220_04300</name>
</gene>
<dbReference type="EMBL" id="JACQCQ010000013">
    <property type="protein sequence ID" value="MBI3627931.1"/>
    <property type="molecule type" value="Genomic_DNA"/>
</dbReference>
<keyword evidence="1" id="KW-1133">Transmembrane helix</keyword>
<feature type="signal peptide" evidence="2">
    <location>
        <begin position="1"/>
        <end position="21"/>
    </location>
</feature>
<feature type="chain" id="PRO_5039658718" evidence="2">
    <location>
        <begin position="22"/>
        <end position="317"/>
    </location>
</feature>
<feature type="transmembrane region" description="Helical" evidence="1">
    <location>
        <begin position="291"/>
        <end position="312"/>
    </location>
</feature>
<protein>
    <submittedName>
        <fullName evidence="4">Polymer-forming cytoskeletal protein</fullName>
    </submittedName>
</protein>
<feature type="transmembrane region" description="Helical" evidence="1">
    <location>
        <begin position="209"/>
        <end position="231"/>
    </location>
</feature>
<feature type="transmembrane region" description="Helical" evidence="1">
    <location>
        <begin position="166"/>
        <end position="188"/>
    </location>
</feature>
<name>A0A9D6LTR5_9BACT</name>
<feature type="transmembrane region" description="Helical" evidence="1">
    <location>
        <begin position="237"/>
        <end position="256"/>
    </location>
</feature>
<evidence type="ECO:0000259" key="3">
    <source>
        <dbReference type="Pfam" id="PF26514"/>
    </source>
</evidence>
<dbReference type="AlphaFoldDB" id="A0A9D6LTR5"/>
<dbReference type="Pfam" id="PF26514">
    <property type="entry name" value="DUF8173"/>
    <property type="match status" value="1"/>
</dbReference>
<proteinExistence type="predicted"/>
<keyword evidence="1" id="KW-0812">Transmembrane</keyword>
<comment type="caution">
    <text evidence="4">The sequence shown here is derived from an EMBL/GenBank/DDBJ whole genome shotgun (WGS) entry which is preliminary data.</text>
</comment>
<evidence type="ECO:0000256" key="1">
    <source>
        <dbReference type="SAM" id="Phobius"/>
    </source>
</evidence>
<evidence type="ECO:0000313" key="4">
    <source>
        <dbReference type="EMBL" id="MBI3627931.1"/>
    </source>
</evidence>
<dbReference type="InterPro" id="IPR058486">
    <property type="entry name" value="DUF8173"/>
</dbReference>
<feature type="transmembrane region" description="Helical" evidence="1">
    <location>
        <begin position="268"/>
        <end position="285"/>
    </location>
</feature>
<organism evidence="4 5">
    <name type="scientific">Candidatus Sungiibacteriota bacterium</name>
    <dbReference type="NCBI Taxonomy" id="2750080"/>
    <lineage>
        <taxon>Bacteria</taxon>
        <taxon>Candidatus Sungiibacteriota</taxon>
    </lineage>
</organism>
<keyword evidence="2" id="KW-0732">Signal</keyword>
<reference evidence="4" key="1">
    <citation type="submission" date="2020-07" db="EMBL/GenBank/DDBJ databases">
        <title>Huge and variable diversity of episymbiotic CPR bacteria and DPANN archaea in groundwater ecosystems.</title>
        <authorList>
            <person name="He C.Y."/>
            <person name="Keren R."/>
            <person name="Whittaker M."/>
            <person name="Farag I.F."/>
            <person name="Doudna J."/>
            <person name="Cate J.H.D."/>
            <person name="Banfield J.F."/>
        </authorList>
    </citation>
    <scope>NUCLEOTIDE SEQUENCE</scope>
    <source>
        <strain evidence="4">NC_groundwater_972_Pr1_S-0.2um_49_27</strain>
    </source>
</reference>